<accession>A0A1M6SPH4</accession>
<feature type="transmembrane region" description="Helical" evidence="1">
    <location>
        <begin position="405"/>
        <end position="423"/>
    </location>
</feature>
<evidence type="ECO:0000256" key="1">
    <source>
        <dbReference type="SAM" id="Phobius"/>
    </source>
</evidence>
<reference evidence="2 3" key="1">
    <citation type="submission" date="2016-11" db="EMBL/GenBank/DDBJ databases">
        <authorList>
            <person name="Jaros S."/>
            <person name="Januszkiewicz K."/>
            <person name="Wedrychowicz H."/>
        </authorList>
    </citation>
    <scope>NUCLEOTIDE SEQUENCE [LARGE SCALE GENOMIC DNA]</scope>
    <source>
        <strain evidence="2 3">DSM 43832</strain>
    </source>
</reference>
<name>A0A1M6SPH4_PSETH</name>
<feature type="transmembrane region" description="Helical" evidence="1">
    <location>
        <begin position="266"/>
        <end position="287"/>
    </location>
</feature>
<dbReference type="Proteomes" id="UP000184363">
    <property type="component" value="Unassembled WGS sequence"/>
</dbReference>
<feature type="transmembrane region" description="Helical" evidence="1">
    <location>
        <begin position="435"/>
        <end position="455"/>
    </location>
</feature>
<dbReference type="EMBL" id="FRAP01000006">
    <property type="protein sequence ID" value="SHK46518.1"/>
    <property type="molecule type" value="Genomic_DNA"/>
</dbReference>
<keyword evidence="3" id="KW-1185">Reference proteome</keyword>
<dbReference type="OrthoDB" id="4915237at2"/>
<organism evidence="2 3">
    <name type="scientific">Pseudonocardia thermophila</name>
    <dbReference type="NCBI Taxonomy" id="1848"/>
    <lineage>
        <taxon>Bacteria</taxon>
        <taxon>Bacillati</taxon>
        <taxon>Actinomycetota</taxon>
        <taxon>Actinomycetes</taxon>
        <taxon>Pseudonocardiales</taxon>
        <taxon>Pseudonocardiaceae</taxon>
        <taxon>Pseudonocardia</taxon>
    </lineage>
</organism>
<gene>
    <name evidence="2" type="ORF">SAMN05443637_106263</name>
</gene>
<feature type="transmembrane region" description="Helical" evidence="1">
    <location>
        <begin position="238"/>
        <end position="260"/>
    </location>
</feature>
<dbReference type="RefSeq" id="WP_143172078.1">
    <property type="nucleotide sequence ID" value="NZ_FRAP01000006.1"/>
</dbReference>
<feature type="transmembrane region" description="Helical" evidence="1">
    <location>
        <begin position="318"/>
        <end position="350"/>
    </location>
</feature>
<feature type="transmembrane region" description="Helical" evidence="1">
    <location>
        <begin position="362"/>
        <end position="385"/>
    </location>
</feature>
<keyword evidence="1" id="KW-0812">Transmembrane</keyword>
<dbReference type="AlphaFoldDB" id="A0A1M6SPH4"/>
<evidence type="ECO:0000313" key="3">
    <source>
        <dbReference type="Proteomes" id="UP000184363"/>
    </source>
</evidence>
<feature type="transmembrane region" description="Helical" evidence="1">
    <location>
        <begin position="294"/>
        <end position="312"/>
    </location>
</feature>
<protein>
    <submittedName>
        <fullName evidence="2">Uncharacterized protein</fullName>
    </submittedName>
</protein>
<feature type="transmembrane region" description="Helical" evidence="1">
    <location>
        <begin position="467"/>
        <end position="489"/>
    </location>
</feature>
<keyword evidence="1" id="KW-0472">Membrane</keyword>
<feature type="transmembrane region" description="Helical" evidence="1">
    <location>
        <begin position="96"/>
        <end position="116"/>
    </location>
</feature>
<proteinExistence type="predicted"/>
<evidence type="ECO:0000313" key="2">
    <source>
        <dbReference type="EMBL" id="SHK46518.1"/>
    </source>
</evidence>
<sequence length="663" mass="69673">MTASSPALPVVGWERLSADSRRRLVTSLVYAAVAGGVVLAGRLSGLLEGGVGLGVAVLLVLAVPTSRELSRRVLIAGCAVLGWVPLLWLGPPVPGVGRVTIALVVLAGALAAWVGWSDRPWVRVQQLVPRMRLVDALIPITVVVGLLQLAPWLRAKTAAQSLGLLFSAWDHSAHYAMVSMIRHHGATVDALPEPGGGFRWQFESYPQGFHALLVSIMELQHGARPGDLQAELLAYSQAAALMVVLTAVIVVAGLCVLAPLRTRPAVALPVAAYVTTIFYVGPAATAIQGAIGNFTLACALCIAAALVALPAPRALDPWSVLAIGGAVVGVAFTWVLMLALAVPAAALVLLPPRRRWRWSRSAAIVTAVVAVVTALCAWRVLVILGRVRESDPLTIPSGGVPPVNLGLYVVGALGLLAACLLVRHRTRTVQQRLRGLALVPVCGIAVTIGLAVAQIDANYRLSYYGYKFMLGVEIVTLVLLVVPIAYALARLPVRPRSAGTALRTGAASLVLAVSLTQVFGFTLLGFGPRGLVASAPGATAYAAQQTTLVVTPSVADLADRVAELQRTGRVPANGFYVDARTDRSPDPILMAQWYLALTGTWTAEANDVASAIDEKAYRRQPASAVLTILASSSDAVALVPREYRAAILADLDMPILEDRVIGV</sequence>
<feature type="transmembrane region" description="Helical" evidence="1">
    <location>
        <begin position="501"/>
        <end position="526"/>
    </location>
</feature>
<feature type="transmembrane region" description="Helical" evidence="1">
    <location>
        <begin position="73"/>
        <end position="90"/>
    </location>
</feature>
<feature type="transmembrane region" description="Helical" evidence="1">
    <location>
        <begin position="49"/>
        <end position="66"/>
    </location>
</feature>
<keyword evidence="1" id="KW-1133">Transmembrane helix</keyword>